<feature type="domain" description="Histidine kinase" evidence="15">
    <location>
        <begin position="495"/>
        <end position="601"/>
    </location>
</feature>
<dbReference type="InterPro" id="IPR003594">
    <property type="entry name" value="HATPase_dom"/>
</dbReference>
<reference evidence="17" key="1">
    <citation type="submission" date="2020-02" db="EMBL/GenBank/DDBJ databases">
        <authorList>
            <person name="Shen X.-R."/>
            <person name="Zhang Y.-X."/>
        </authorList>
    </citation>
    <scope>NUCLEOTIDE SEQUENCE</scope>
    <source>
        <strain evidence="17">SYP-B3998</strain>
    </source>
</reference>
<dbReference type="RefSeq" id="WP_205516605.1">
    <property type="nucleotide sequence ID" value="NZ_JAAIKC010000002.1"/>
</dbReference>
<keyword evidence="6" id="KW-0808">Transferase</keyword>
<keyword evidence="13 14" id="KW-0472">Membrane</keyword>
<dbReference type="Gene3D" id="6.10.340.10">
    <property type="match status" value="1"/>
</dbReference>
<evidence type="ECO:0000256" key="1">
    <source>
        <dbReference type="ARBA" id="ARBA00000085"/>
    </source>
</evidence>
<evidence type="ECO:0000256" key="14">
    <source>
        <dbReference type="SAM" id="Phobius"/>
    </source>
</evidence>
<keyword evidence="12" id="KW-0902">Two-component regulatory system</keyword>
<evidence type="ECO:0000313" key="17">
    <source>
        <dbReference type="EMBL" id="NEW06280.1"/>
    </source>
</evidence>
<evidence type="ECO:0000259" key="15">
    <source>
        <dbReference type="PROSITE" id="PS50109"/>
    </source>
</evidence>
<dbReference type="SUPFAM" id="SSF158472">
    <property type="entry name" value="HAMP domain-like"/>
    <property type="match status" value="1"/>
</dbReference>
<keyword evidence="10" id="KW-0067">ATP-binding</keyword>
<comment type="catalytic activity">
    <reaction evidence="1">
        <text>ATP + protein L-histidine = ADP + protein N-phospho-L-histidine.</text>
        <dbReference type="EC" id="2.7.13.3"/>
    </reaction>
</comment>
<evidence type="ECO:0000256" key="13">
    <source>
        <dbReference type="ARBA" id="ARBA00023136"/>
    </source>
</evidence>
<dbReference type="CDD" id="cd06225">
    <property type="entry name" value="HAMP"/>
    <property type="match status" value="1"/>
</dbReference>
<dbReference type="InterPro" id="IPR004358">
    <property type="entry name" value="Sig_transdc_His_kin-like_C"/>
</dbReference>
<dbReference type="PANTHER" id="PTHR34220">
    <property type="entry name" value="SENSOR HISTIDINE KINASE YPDA"/>
    <property type="match status" value="1"/>
</dbReference>
<keyword evidence="11 14" id="KW-1133">Transmembrane helix</keyword>
<protein>
    <recommendedName>
        <fullName evidence="3">histidine kinase</fullName>
        <ecNumber evidence="3">2.7.13.3</ecNumber>
    </recommendedName>
</protein>
<keyword evidence="5" id="KW-0597">Phosphoprotein</keyword>
<dbReference type="GO" id="GO:0005886">
    <property type="term" value="C:plasma membrane"/>
    <property type="evidence" value="ECO:0007669"/>
    <property type="project" value="UniProtKB-SubCell"/>
</dbReference>
<dbReference type="EMBL" id="JAAIKC010000002">
    <property type="protein sequence ID" value="NEW06280.1"/>
    <property type="molecule type" value="Genomic_DNA"/>
</dbReference>
<dbReference type="SUPFAM" id="SSF55874">
    <property type="entry name" value="ATPase domain of HSP90 chaperone/DNA topoisomerase II/histidine kinase"/>
    <property type="match status" value="1"/>
</dbReference>
<evidence type="ECO:0000256" key="12">
    <source>
        <dbReference type="ARBA" id="ARBA00023012"/>
    </source>
</evidence>
<evidence type="ECO:0000256" key="5">
    <source>
        <dbReference type="ARBA" id="ARBA00022553"/>
    </source>
</evidence>
<dbReference type="PANTHER" id="PTHR34220:SF11">
    <property type="entry name" value="SENSOR PROTEIN KINASE HPTS"/>
    <property type="match status" value="1"/>
</dbReference>
<dbReference type="GO" id="GO:0005524">
    <property type="term" value="F:ATP binding"/>
    <property type="evidence" value="ECO:0007669"/>
    <property type="project" value="UniProtKB-KW"/>
</dbReference>
<dbReference type="PROSITE" id="PS50109">
    <property type="entry name" value="HIS_KIN"/>
    <property type="match status" value="1"/>
</dbReference>
<gene>
    <name evidence="17" type="ORF">GK047_09675</name>
</gene>
<keyword evidence="9 17" id="KW-0418">Kinase</keyword>
<dbReference type="EC" id="2.7.13.3" evidence="3"/>
<feature type="domain" description="HAMP" evidence="16">
    <location>
        <begin position="333"/>
        <end position="385"/>
    </location>
</feature>
<dbReference type="InterPro" id="IPR003660">
    <property type="entry name" value="HAMP_dom"/>
</dbReference>
<evidence type="ECO:0000256" key="9">
    <source>
        <dbReference type="ARBA" id="ARBA00022777"/>
    </source>
</evidence>
<dbReference type="AlphaFoldDB" id="A0A6G3ZW30"/>
<feature type="transmembrane region" description="Helical" evidence="14">
    <location>
        <begin position="312"/>
        <end position="332"/>
    </location>
</feature>
<accession>A0A6G3ZW30</accession>
<comment type="caution">
    <text evidence="17">The sequence shown here is derived from an EMBL/GenBank/DDBJ whole genome shotgun (WGS) entry which is preliminary data.</text>
</comment>
<dbReference type="InterPro" id="IPR036890">
    <property type="entry name" value="HATPase_C_sf"/>
</dbReference>
<keyword evidence="8" id="KW-0547">Nucleotide-binding</keyword>
<dbReference type="SMART" id="SM00304">
    <property type="entry name" value="HAMP"/>
    <property type="match status" value="1"/>
</dbReference>
<dbReference type="PRINTS" id="PR00344">
    <property type="entry name" value="BCTRLSENSOR"/>
</dbReference>
<feature type="transmembrane region" description="Helical" evidence="14">
    <location>
        <begin position="20"/>
        <end position="46"/>
    </location>
</feature>
<evidence type="ECO:0000256" key="6">
    <source>
        <dbReference type="ARBA" id="ARBA00022679"/>
    </source>
</evidence>
<dbReference type="InterPro" id="IPR010559">
    <property type="entry name" value="Sig_transdc_His_kin_internal"/>
</dbReference>
<dbReference type="Pfam" id="PF02518">
    <property type="entry name" value="HATPase_c"/>
    <property type="match status" value="1"/>
</dbReference>
<evidence type="ECO:0000256" key="3">
    <source>
        <dbReference type="ARBA" id="ARBA00012438"/>
    </source>
</evidence>
<keyword evidence="4" id="KW-1003">Cell membrane</keyword>
<sequence>MRRSMKWSDLYYKHFKQKLFNRILLIFCVTTIMAFISLSCSIYFYFNQTNKQKELYVNKQVVENIGDYFTKKKDVARNLVQQLYSDESLTQDVFYLLQHDFSEFVSYQIERYYRSSVYNSKRMENFFKSYFYSEGDVQDISLFSKQLSSLFIFHNNNQMEYIAHTENVMLPNSIQLVHKGYVPKEMGVSTEETNVYTIAETIKSPVTLENVGNVIVDFNTNGIYKSYQVLAQQMKGYVIVTTANGDVIYDSTHRYTGKQYPYLRQLLDKKEEAELEEPSYVHTKIISGSDVLIAGIIPKSHLAESMRVLRNWIFILTVICIIGVVSLAYVPITRFSKRTQLIIRAMKKLQMGDLSVRIPVEKDDELYQIADHFNMMVLDLKTHIDKVYLSELNQKNVEMIALQSQINPHFLYNTLEAIRMRAISQGAKDAGEMIYILAMLFRNSIKKDMVVTLLEEIEHCKLCLELFSIRYKDRLSYDLDIAPEVMQSQVIKLTLQPIIENYLVHGVRMDDIDNLISIQAFVRDEELVIEVRDNGNGISADKLEQLRQSLQLIYSFHTPGPSIGLRNVNERIKLYFGSEYGLEIESTPGIGTNVIVKIPYQ</sequence>
<dbReference type="Pfam" id="PF06580">
    <property type="entry name" value="His_kinase"/>
    <property type="match status" value="1"/>
</dbReference>
<evidence type="ECO:0000256" key="7">
    <source>
        <dbReference type="ARBA" id="ARBA00022692"/>
    </source>
</evidence>
<name>A0A6G3ZW30_9BACL</name>
<dbReference type="Gene3D" id="3.30.565.10">
    <property type="entry name" value="Histidine kinase-like ATPase, C-terminal domain"/>
    <property type="match status" value="1"/>
</dbReference>
<evidence type="ECO:0000256" key="2">
    <source>
        <dbReference type="ARBA" id="ARBA00004651"/>
    </source>
</evidence>
<evidence type="ECO:0000256" key="10">
    <source>
        <dbReference type="ARBA" id="ARBA00022840"/>
    </source>
</evidence>
<organism evidence="17">
    <name type="scientific">Paenibacillus sp. SYP-B3998</name>
    <dbReference type="NCBI Taxonomy" id="2678564"/>
    <lineage>
        <taxon>Bacteria</taxon>
        <taxon>Bacillati</taxon>
        <taxon>Bacillota</taxon>
        <taxon>Bacilli</taxon>
        <taxon>Bacillales</taxon>
        <taxon>Paenibacillaceae</taxon>
        <taxon>Paenibacillus</taxon>
    </lineage>
</organism>
<keyword evidence="7 14" id="KW-0812">Transmembrane</keyword>
<dbReference type="Pfam" id="PF00672">
    <property type="entry name" value="HAMP"/>
    <property type="match status" value="1"/>
</dbReference>
<dbReference type="GO" id="GO:0000155">
    <property type="term" value="F:phosphorelay sensor kinase activity"/>
    <property type="evidence" value="ECO:0007669"/>
    <property type="project" value="InterPro"/>
</dbReference>
<dbReference type="InterPro" id="IPR050640">
    <property type="entry name" value="Bact_2-comp_sensor_kinase"/>
</dbReference>
<evidence type="ECO:0000259" key="16">
    <source>
        <dbReference type="PROSITE" id="PS50885"/>
    </source>
</evidence>
<evidence type="ECO:0000256" key="11">
    <source>
        <dbReference type="ARBA" id="ARBA00022989"/>
    </source>
</evidence>
<dbReference type="PROSITE" id="PS50885">
    <property type="entry name" value="HAMP"/>
    <property type="match status" value="1"/>
</dbReference>
<proteinExistence type="predicted"/>
<evidence type="ECO:0000256" key="8">
    <source>
        <dbReference type="ARBA" id="ARBA00022741"/>
    </source>
</evidence>
<comment type="subcellular location">
    <subcellularLocation>
        <location evidence="2">Cell membrane</location>
        <topology evidence="2">Multi-pass membrane protein</topology>
    </subcellularLocation>
</comment>
<dbReference type="InterPro" id="IPR005467">
    <property type="entry name" value="His_kinase_dom"/>
</dbReference>
<evidence type="ECO:0000256" key="4">
    <source>
        <dbReference type="ARBA" id="ARBA00022475"/>
    </source>
</evidence>